<evidence type="ECO:0008006" key="4">
    <source>
        <dbReference type="Google" id="ProtNLM"/>
    </source>
</evidence>
<organism evidence="2 3">
    <name type="scientific">Actinomadura fulvescens</name>
    <dbReference type="NCBI Taxonomy" id="46160"/>
    <lineage>
        <taxon>Bacteria</taxon>
        <taxon>Bacillati</taxon>
        <taxon>Actinomycetota</taxon>
        <taxon>Actinomycetes</taxon>
        <taxon>Streptosporangiales</taxon>
        <taxon>Thermomonosporaceae</taxon>
        <taxon>Actinomadura</taxon>
    </lineage>
</organism>
<proteinExistence type="predicted"/>
<gene>
    <name evidence="2" type="ORF">GCM10010411_89290</name>
</gene>
<feature type="region of interest" description="Disordered" evidence="1">
    <location>
        <begin position="1"/>
        <end position="20"/>
    </location>
</feature>
<dbReference type="RefSeq" id="WP_344548716.1">
    <property type="nucleotide sequence ID" value="NZ_BAAATD010000020.1"/>
</dbReference>
<keyword evidence="3" id="KW-1185">Reference proteome</keyword>
<evidence type="ECO:0000313" key="3">
    <source>
        <dbReference type="Proteomes" id="UP001501509"/>
    </source>
</evidence>
<sequence length="107" mass="11426">MRGTHRGYAPLAGATPPRSSLWRDVRSRSRRLLRLDRDDPSVGYGPGYRFRSPSGCADCAEPCAQVAIAPSGRAVLLTGMAAGEAVAFSPAQWEHLVAAIKAGEFDI</sequence>
<protein>
    <recommendedName>
        <fullName evidence="4">DUF397 domain-containing protein</fullName>
    </recommendedName>
</protein>
<evidence type="ECO:0000313" key="2">
    <source>
        <dbReference type="EMBL" id="GAA2636234.1"/>
    </source>
</evidence>
<dbReference type="Proteomes" id="UP001501509">
    <property type="component" value="Unassembled WGS sequence"/>
</dbReference>
<name>A0ABP6D7V4_9ACTN</name>
<evidence type="ECO:0000256" key="1">
    <source>
        <dbReference type="SAM" id="MobiDB-lite"/>
    </source>
</evidence>
<reference evidence="3" key="1">
    <citation type="journal article" date="2019" name="Int. J. Syst. Evol. Microbiol.">
        <title>The Global Catalogue of Microorganisms (GCM) 10K type strain sequencing project: providing services to taxonomists for standard genome sequencing and annotation.</title>
        <authorList>
            <consortium name="The Broad Institute Genomics Platform"/>
            <consortium name="The Broad Institute Genome Sequencing Center for Infectious Disease"/>
            <person name="Wu L."/>
            <person name="Ma J."/>
        </authorList>
    </citation>
    <scope>NUCLEOTIDE SEQUENCE [LARGE SCALE GENOMIC DNA]</scope>
    <source>
        <strain evidence="3">JCM 6833</strain>
    </source>
</reference>
<dbReference type="EMBL" id="BAAATD010000020">
    <property type="protein sequence ID" value="GAA2636234.1"/>
    <property type="molecule type" value="Genomic_DNA"/>
</dbReference>
<accession>A0ABP6D7V4</accession>
<comment type="caution">
    <text evidence="2">The sequence shown here is derived from an EMBL/GenBank/DDBJ whole genome shotgun (WGS) entry which is preliminary data.</text>
</comment>